<evidence type="ECO:0000313" key="1">
    <source>
        <dbReference type="EMBL" id="AUW41407.1"/>
    </source>
</evidence>
<reference evidence="1 2" key="1">
    <citation type="submission" date="2017-11" db="EMBL/GenBank/DDBJ databases">
        <title>Complete genome of Rhizobium leguminosarum Norway, an ineffective micro-symbiont.</title>
        <authorList>
            <person name="Hoffrichter A."/>
            <person name="Liang J."/>
            <person name="Brachmann A."/>
            <person name="Marin M."/>
        </authorList>
    </citation>
    <scope>NUCLEOTIDE SEQUENCE [LARGE SCALE GENOMIC DNA]</scope>
    <source>
        <strain evidence="1 2">Norway</strain>
    </source>
</reference>
<sequence length="68" mass="8001">MFSRSAPNPLCTVCGWKSAHVRLPCLFLRAMLFGSRKLLRKEDHAMQYYFRFNRQRGPVNALQMRLQG</sequence>
<name>A0A2K9YZM2_RHILE</name>
<proteinExistence type="predicted"/>
<protein>
    <submittedName>
        <fullName evidence="1">Uncharacterized protein</fullName>
    </submittedName>
</protein>
<dbReference type="EMBL" id="CP025012">
    <property type="protein sequence ID" value="AUW41407.1"/>
    <property type="molecule type" value="Genomic_DNA"/>
</dbReference>
<gene>
    <name evidence="1" type="ORF">CUJ84_Chr001007</name>
</gene>
<dbReference type="Proteomes" id="UP000238523">
    <property type="component" value="Chromosome"/>
</dbReference>
<dbReference type="AlphaFoldDB" id="A0A2K9YZM2"/>
<evidence type="ECO:0000313" key="2">
    <source>
        <dbReference type="Proteomes" id="UP000238523"/>
    </source>
</evidence>
<accession>A0A2K9YZM2</accession>
<organism evidence="1 2">
    <name type="scientific">Rhizobium leguminosarum</name>
    <dbReference type="NCBI Taxonomy" id="384"/>
    <lineage>
        <taxon>Bacteria</taxon>
        <taxon>Pseudomonadati</taxon>
        <taxon>Pseudomonadota</taxon>
        <taxon>Alphaproteobacteria</taxon>
        <taxon>Hyphomicrobiales</taxon>
        <taxon>Rhizobiaceae</taxon>
        <taxon>Rhizobium/Agrobacterium group</taxon>
        <taxon>Rhizobium</taxon>
    </lineage>
</organism>